<evidence type="ECO:0000256" key="2">
    <source>
        <dbReference type="PROSITE-ProRule" id="PRU00169"/>
    </source>
</evidence>
<gene>
    <name evidence="4" type="ORF">J3U76_09330</name>
</gene>
<evidence type="ECO:0000313" key="4">
    <source>
        <dbReference type="EMBL" id="MBO1519826.1"/>
    </source>
</evidence>
<dbReference type="PANTHER" id="PTHR44591">
    <property type="entry name" value="STRESS RESPONSE REGULATOR PROTEIN 1"/>
    <property type="match status" value="1"/>
</dbReference>
<dbReference type="Proteomes" id="UP000664882">
    <property type="component" value="Unassembled WGS sequence"/>
</dbReference>
<organism evidence="4 5">
    <name type="scientific">Oceanisphaera pacifica</name>
    <dbReference type="NCBI Taxonomy" id="2818389"/>
    <lineage>
        <taxon>Bacteria</taxon>
        <taxon>Pseudomonadati</taxon>
        <taxon>Pseudomonadota</taxon>
        <taxon>Gammaproteobacteria</taxon>
        <taxon>Aeromonadales</taxon>
        <taxon>Aeromonadaceae</taxon>
        <taxon>Oceanisphaera</taxon>
    </lineage>
</organism>
<dbReference type="Gene3D" id="3.40.50.2300">
    <property type="match status" value="1"/>
</dbReference>
<dbReference type="InterPro" id="IPR050595">
    <property type="entry name" value="Bact_response_regulator"/>
</dbReference>
<dbReference type="InterPro" id="IPR043128">
    <property type="entry name" value="Rev_trsase/Diguanyl_cyclase"/>
</dbReference>
<dbReference type="Pfam" id="PF00072">
    <property type="entry name" value="Response_reg"/>
    <property type="match status" value="1"/>
</dbReference>
<dbReference type="InterPro" id="IPR001789">
    <property type="entry name" value="Sig_transdc_resp-reg_receiver"/>
</dbReference>
<dbReference type="InterPro" id="IPR011006">
    <property type="entry name" value="CheY-like_superfamily"/>
</dbReference>
<evidence type="ECO:0000313" key="5">
    <source>
        <dbReference type="Proteomes" id="UP000664882"/>
    </source>
</evidence>
<accession>A0ABS3NHW7</accession>
<feature type="domain" description="Response regulatory" evidence="3">
    <location>
        <begin position="12"/>
        <end position="129"/>
    </location>
</feature>
<name>A0ABS3NHW7_9GAMM</name>
<dbReference type="SMART" id="SM00448">
    <property type="entry name" value="REC"/>
    <property type="match status" value="1"/>
</dbReference>
<comment type="caution">
    <text evidence="4">The sequence shown here is derived from an EMBL/GenBank/DDBJ whole genome shotgun (WGS) entry which is preliminary data.</text>
</comment>
<protein>
    <submittedName>
        <fullName evidence="4">Response regulator</fullName>
    </submittedName>
</protein>
<keyword evidence="1 2" id="KW-0597">Phosphoprotein</keyword>
<dbReference type="Gene3D" id="3.30.70.270">
    <property type="match status" value="1"/>
</dbReference>
<keyword evidence="5" id="KW-1185">Reference proteome</keyword>
<dbReference type="SUPFAM" id="SSF52172">
    <property type="entry name" value="CheY-like"/>
    <property type="match status" value="1"/>
</dbReference>
<dbReference type="Pfam" id="PF00990">
    <property type="entry name" value="GGDEF"/>
    <property type="match status" value="1"/>
</dbReference>
<feature type="modified residue" description="4-aspartylphosphate" evidence="2">
    <location>
        <position position="62"/>
    </location>
</feature>
<dbReference type="PANTHER" id="PTHR44591:SF3">
    <property type="entry name" value="RESPONSE REGULATORY DOMAIN-CONTAINING PROTEIN"/>
    <property type="match status" value="1"/>
</dbReference>
<sequence length="368" mass="42137">MPKIPLVYDNADILIVDDNPVNVEVIFQLLEDYGYKAVRSETDSRCVESLLADKMPDLILLDIRMPHIDGYQILELLKKRWPDQAPPVIVLSAQIDPETRLQSLNLGARDFLSKPFDRLEVLQRIHNTLELHFLLRDRSDRAELLEDLVKQRTADLQRLSLADPVTERPNRRGLLALLKEKLHQEQQQQQVSSIKAMAVQPLALHSAEAILYFIVLEGMDEIARMHGYHTSEMLSKAVGDRLQRCATLYSVNHGLQQLGVWGGNEWLLLEFGQATENSIATRANQLIEFMNQPFKVDNLLLHIGVRIGISHSGFVYQSAEDLVRLASMALPTEHNSWQWYQPELEQHIVSLNRCRQAGQPHECLVFNH</sequence>
<dbReference type="InterPro" id="IPR029787">
    <property type="entry name" value="Nucleotide_cyclase"/>
</dbReference>
<evidence type="ECO:0000259" key="3">
    <source>
        <dbReference type="PROSITE" id="PS50110"/>
    </source>
</evidence>
<evidence type="ECO:0000256" key="1">
    <source>
        <dbReference type="ARBA" id="ARBA00022553"/>
    </source>
</evidence>
<dbReference type="SMART" id="SM00267">
    <property type="entry name" value="GGDEF"/>
    <property type="match status" value="1"/>
</dbReference>
<dbReference type="PROSITE" id="PS50110">
    <property type="entry name" value="RESPONSE_REGULATORY"/>
    <property type="match status" value="1"/>
</dbReference>
<reference evidence="4 5" key="1">
    <citation type="submission" date="2021-03" db="EMBL/GenBank/DDBJ databases">
        <title>Oceanisphaera sp. nov., isolated from the intestine.</title>
        <authorList>
            <person name="Zhao L.-H."/>
            <person name="Shi L.-F."/>
        </authorList>
    </citation>
    <scope>NUCLEOTIDE SEQUENCE [LARGE SCALE GENOMIC DNA]</scope>
    <source>
        <strain evidence="4 5">DM8</strain>
    </source>
</reference>
<dbReference type="RefSeq" id="WP_208005695.1">
    <property type="nucleotide sequence ID" value="NZ_JAGDFX010000009.1"/>
</dbReference>
<dbReference type="EMBL" id="JAGDFX010000009">
    <property type="protein sequence ID" value="MBO1519826.1"/>
    <property type="molecule type" value="Genomic_DNA"/>
</dbReference>
<proteinExistence type="predicted"/>
<dbReference type="SUPFAM" id="SSF55073">
    <property type="entry name" value="Nucleotide cyclase"/>
    <property type="match status" value="1"/>
</dbReference>
<dbReference type="InterPro" id="IPR000160">
    <property type="entry name" value="GGDEF_dom"/>
</dbReference>